<name>A0ABP1A2T8_9BRYO</name>
<evidence type="ECO:0000313" key="4">
    <source>
        <dbReference type="Proteomes" id="UP001497522"/>
    </source>
</evidence>
<dbReference type="Pfam" id="PF00171">
    <property type="entry name" value="Aldedh"/>
    <property type="match status" value="1"/>
</dbReference>
<proteinExistence type="inferred from homology"/>
<reference evidence="3 4" key="1">
    <citation type="submission" date="2024-03" db="EMBL/GenBank/DDBJ databases">
        <authorList>
            <consortium name="ELIXIR-Norway"/>
            <consortium name="Elixir Norway"/>
        </authorList>
    </citation>
    <scope>NUCLEOTIDE SEQUENCE [LARGE SCALE GENOMIC DNA]</scope>
</reference>
<dbReference type="PANTHER" id="PTHR43866:SF3">
    <property type="entry name" value="METHYLMALONATE-SEMIALDEHYDE DEHYDROGENASE [ACYLATING], MITOCHONDRIAL"/>
    <property type="match status" value="1"/>
</dbReference>
<dbReference type="InterPro" id="IPR016162">
    <property type="entry name" value="Ald_DH_N"/>
</dbReference>
<evidence type="ECO:0000313" key="3">
    <source>
        <dbReference type="EMBL" id="CAK9857289.1"/>
    </source>
</evidence>
<sequence length="94" mass="10103">MVVTCGKTCTLKPSEKDPGAAMLQPDHATEAGLPPGLLNIVHATHKIVHDVCDHPDTRAISFVGSDVLACTSTLEPQPKAREFSATWGLRIMLR</sequence>
<dbReference type="Gene3D" id="3.40.605.10">
    <property type="entry name" value="Aldehyde Dehydrogenase, Chain A, domain 1"/>
    <property type="match status" value="1"/>
</dbReference>
<organism evidence="3 4">
    <name type="scientific">Sphagnum jensenii</name>
    <dbReference type="NCBI Taxonomy" id="128206"/>
    <lineage>
        <taxon>Eukaryota</taxon>
        <taxon>Viridiplantae</taxon>
        <taxon>Streptophyta</taxon>
        <taxon>Embryophyta</taxon>
        <taxon>Bryophyta</taxon>
        <taxon>Sphagnophytina</taxon>
        <taxon>Sphagnopsida</taxon>
        <taxon>Sphagnales</taxon>
        <taxon>Sphagnaceae</taxon>
        <taxon>Sphagnum</taxon>
    </lineage>
</organism>
<evidence type="ECO:0000259" key="2">
    <source>
        <dbReference type="Pfam" id="PF00171"/>
    </source>
</evidence>
<accession>A0ABP1A2T8</accession>
<keyword evidence="4" id="KW-1185">Reference proteome</keyword>
<dbReference type="InterPro" id="IPR015590">
    <property type="entry name" value="Aldehyde_DH_dom"/>
</dbReference>
<dbReference type="Proteomes" id="UP001497522">
    <property type="component" value="Chromosome 1"/>
</dbReference>
<dbReference type="SUPFAM" id="SSF53720">
    <property type="entry name" value="ALDH-like"/>
    <property type="match status" value="1"/>
</dbReference>
<feature type="domain" description="Aldehyde dehydrogenase" evidence="2">
    <location>
        <begin position="3"/>
        <end position="66"/>
    </location>
</feature>
<dbReference type="PANTHER" id="PTHR43866">
    <property type="entry name" value="MALONATE-SEMIALDEHYDE DEHYDROGENASE"/>
    <property type="match status" value="1"/>
</dbReference>
<comment type="similarity">
    <text evidence="1">Belongs to the aldehyde dehydrogenase family.</text>
</comment>
<dbReference type="EMBL" id="OZ023702">
    <property type="protein sequence ID" value="CAK9857289.1"/>
    <property type="molecule type" value="Genomic_DNA"/>
</dbReference>
<protein>
    <recommendedName>
        <fullName evidence="2">Aldehyde dehydrogenase domain-containing protein</fullName>
    </recommendedName>
</protein>
<evidence type="ECO:0000256" key="1">
    <source>
        <dbReference type="ARBA" id="ARBA00009986"/>
    </source>
</evidence>
<dbReference type="InterPro" id="IPR010061">
    <property type="entry name" value="MeMal-semiAld_DH"/>
</dbReference>
<gene>
    <name evidence="3" type="ORF">CSSPJE1EN2_LOCUS284</name>
</gene>
<dbReference type="InterPro" id="IPR016161">
    <property type="entry name" value="Ald_DH/histidinol_DH"/>
</dbReference>